<gene>
    <name evidence="1" type="ORF">WG219_11400</name>
</gene>
<sequence length="68" mass="7154">MLSNARLTSAVDAAMVEMQNISPPLRRSECARLIHAALSRLNQQPASGGDDLTASDLIAAAAHRANRG</sequence>
<keyword evidence="2" id="KW-1185">Reference proteome</keyword>
<protein>
    <submittedName>
        <fullName evidence="1">Uncharacterized protein</fullName>
    </submittedName>
</protein>
<evidence type="ECO:0000313" key="2">
    <source>
        <dbReference type="Proteomes" id="UP001476583"/>
    </source>
</evidence>
<evidence type="ECO:0000313" key="1">
    <source>
        <dbReference type="EMBL" id="WXL23961.1"/>
    </source>
</evidence>
<name>A0ABZ2RGZ9_ECTME</name>
<organism evidence="1 2">
    <name type="scientific">Ectopseudomonas mendocina</name>
    <name type="common">Pseudomonas mendocina</name>
    <dbReference type="NCBI Taxonomy" id="300"/>
    <lineage>
        <taxon>Bacteria</taxon>
        <taxon>Pseudomonadati</taxon>
        <taxon>Pseudomonadota</taxon>
        <taxon>Gammaproteobacteria</taxon>
        <taxon>Pseudomonadales</taxon>
        <taxon>Pseudomonadaceae</taxon>
        <taxon>Ectopseudomonas</taxon>
    </lineage>
</organism>
<proteinExistence type="predicted"/>
<dbReference type="Proteomes" id="UP001476583">
    <property type="component" value="Chromosome"/>
</dbReference>
<dbReference type="EMBL" id="CP148074">
    <property type="protein sequence ID" value="WXL23961.1"/>
    <property type="molecule type" value="Genomic_DNA"/>
</dbReference>
<accession>A0ABZ2RGZ9</accession>
<reference evidence="1 2" key="1">
    <citation type="submission" date="2024-03" db="EMBL/GenBank/DDBJ databases">
        <title>Complete genome of BD2.</title>
        <authorList>
            <person name="Cao G."/>
        </authorList>
    </citation>
    <scope>NUCLEOTIDE SEQUENCE [LARGE SCALE GENOMIC DNA]</scope>
    <source>
        <strain evidence="1 2">BD2</strain>
    </source>
</reference>